<feature type="domain" description="Protein kinase" evidence="1">
    <location>
        <begin position="1"/>
        <end position="56"/>
    </location>
</feature>
<dbReference type="EMBL" id="JAWXYG010000013">
    <property type="protein sequence ID" value="KAK4256062.1"/>
    <property type="molecule type" value="Genomic_DNA"/>
</dbReference>
<organism evidence="2 3">
    <name type="scientific">Acacia crassicarpa</name>
    <name type="common">northern wattle</name>
    <dbReference type="NCBI Taxonomy" id="499986"/>
    <lineage>
        <taxon>Eukaryota</taxon>
        <taxon>Viridiplantae</taxon>
        <taxon>Streptophyta</taxon>
        <taxon>Embryophyta</taxon>
        <taxon>Tracheophyta</taxon>
        <taxon>Spermatophyta</taxon>
        <taxon>Magnoliopsida</taxon>
        <taxon>eudicotyledons</taxon>
        <taxon>Gunneridae</taxon>
        <taxon>Pentapetalae</taxon>
        <taxon>rosids</taxon>
        <taxon>fabids</taxon>
        <taxon>Fabales</taxon>
        <taxon>Fabaceae</taxon>
        <taxon>Caesalpinioideae</taxon>
        <taxon>mimosoid clade</taxon>
        <taxon>Acacieae</taxon>
        <taxon>Acacia</taxon>
    </lineage>
</organism>
<keyword evidence="3" id="KW-1185">Reference proteome</keyword>
<comment type="caution">
    <text evidence="2">The sequence shown here is derived from an EMBL/GenBank/DDBJ whole genome shotgun (WGS) entry which is preliminary data.</text>
</comment>
<proteinExistence type="predicted"/>
<dbReference type="Gene3D" id="1.10.510.10">
    <property type="entry name" value="Transferase(Phosphotransferase) domain 1"/>
    <property type="match status" value="1"/>
</dbReference>
<accession>A0AAE1IRN2</accession>
<dbReference type="InterPro" id="IPR011009">
    <property type="entry name" value="Kinase-like_dom_sf"/>
</dbReference>
<name>A0AAE1IRN2_9FABA</name>
<dbReference type="InterPro" id="IPR000719">
    <property type="entry name" value="Prot_kinase_dom"/>
</dbReference>
<dbReference type="PANTHER" id="PTHR45621">
    <property type="entry name" value="OS01G0588500 PROTEIN-RELATED"/>
    <property type="match status" value="1"/>
</dbReference>
<gene>
    <name evidence="2" type="ORF">QN277_008975</name>
</gene>
<dbReference type="SUPFAM" id="SSF56112">
    <property type="entry name" value="Protein kinase-like (PK-like)"/>
    <property type="match status" value="1"/>
</dbReference>
<dbReference type="PROSITE" id="PS50011">
    <property type="entry name" value="PROTEIN_KINASE_DOM"/>
    <property type="match status" value="1"/>
</dbReference>
<dbReference type="GO" id="GO:0005524">
    <property type="term" value="F:ATP binding"/>
    <property type="evidence" value="ECO:0007669"/>
    <property type="project" value="InterPro"/>
</dbReference>
<evidence type="ECO:0000313" key="3">
    <source>
        <dbReference type="Proteomes" id="UP001293593"/>
    </source>
</evidence>
<dbReference type="Proteomes" id="UP001293593">
    <property type="component" value="Unassembled WGS sequence"/>
</dbReference>
<dbReference type="AlphaFoldDB" id="A0AAE1IRN2"/>
<dbReference type="InterPro" id="IPR050823">
    <property type="entry name" value="Plant_Ser_Thr_Prot_Kinase"/>
</dbReference>
<evidence type="ECO:0000259" key="1">
    <source>
        <dbReference type="PROSITE" id="PS50011"/>
    </source>
</evidence>
<evidence type="ECO:0000313" key="2">
    <source>
        <dbReference type="EMBL" id="KAK4256062.1"/>
    </source>
</evidence>
<reference evidence="2" key="1">
    <citation type="submission" date="2023-10" db="EMBL/GenBank/DDBJ databases">
        <title>Chromosome-level genome of the transformable northern wattle, Acacia crassicarpa.</title>
        <authorList>
            <person name="Massaro I."/>
            <person name="Sinha N.R."/>
            <person name="Poethig S."/>
            <person name="Leichty A.R."/>
        </authorList>
    </citation>
    <scope>NUCLEOTIDE SEQUENCE</scope>
    <source>
        <strain evidence="2">Acra3RX</strain>
        <tissue evidence="2">Leaf</tissue>
    </source>
</reference>
<dbReference type="GO" id="GO:0004672">
    <property type="term" value="F:protein kinase activity"/>
    <property type="evidence" value="ECO:0007669"/>
    <property type="project" value="InterPro"/>
</dbReference>
<sequence length="56" mass="6256">MDFQLIFWDFKISNVLLDEDFNAKLSDFGLARQGPSEGFGHVSTSIRKCLSSGENS</sequence>
<protein>
    <recommendedName>
        <fullName evidence="1">Protein kinase domain-containing protein</fullName>
    </recommendedName>
</protein>